<dbReference type="InterPro" id="IPR012318">
    <property type="entry name" value="HTH_CRP"/>
</dbReference>
<dbReference type="GeneID" id="24115813"/>
<dbReference type="PANTHER" id="PTHR24567:SF68">
    <property type="entry name" value="DNA-BINDING TRANSCRIPTIONAL DUAL REGULATOR CRP"/>
    <property type="match status" value="1"/>
</dbReference>
<dbReference type="InterPro" id="IPR036388">
    <property type="entry name" value="WH-like_DNA-bd_sf"/>
</dbReference>
<dbReference type="STRING" id="398578.Daci_2132"/>
<dbReference type="InterPro" id="IPR036390">
    <property type="entry name" value="WH_DNA-bd_sf"/>
</dbReference>
<dbReference type="EMBL" id="CP000884">
    <property type="protein sequence ID" value="ABX34772.1"/>
    <property type="molecule type" value="Genomic_DNA"/>
</dbReference>
<dbReference type="KEGG" id="dac:Daci_2132"/>
<feature type="domain" description="Cyclic nucleotide-binding" evidence="4">
    <location>
        <begin position="16"/>
        <end position="136"/>
    </location>
</feature>
<sequence>MQPFPTISDVLKSAPFAPSLSKAHLLRLRREVLLREIPAGTSLYQKARRADHWTGVVRGVVKIHALSPTGRTTTLATFPPGCWFGEGTLLKREGWPFDATAIEDTLLALMPAATFHWLLEHSLGFNRFLLDQVNARLGQFISRCEHARLHHSSRHVAHCISELTDARLYPGAENRHLGMSQEELASLAGVSRQIVNRALGELEDIGAVRVSYGSLTLIDPEGLRRFSESFE</sequence>
<dbReference type="GO" id="GO:0003700">
    <property type="term" value="F:DNA-binding transcription factor activity"/>
    <property type="evidence" value="ECO:0007669"/>
    <property type="project" value="TreeGrafter"/>
</dbReference>
<dbReference type="Pfam" id="PF13545">
    <property type="entry name" value="HTH_Crp_2"/>
    <property type="match status" value="1"/>
</dbReference>
<dbReference type="SMART" id="SM00419">
    <property type="entry name" value="HTH_CRP"/>
    <property type="match status" value="1"/>
</dbReference>
<dbReference type="Gene3D" id="1.10.10.10">
    <property type="entry name" value="Winged helix-like DNA-binding domain superfamily/Winged helix DNA-binding domain"/>
    <property type="match status" value="1"/>
</dbReference>
<dbReference type="Gene3D" id="2.60.120.10">
    <property type="entry name" value="Jelly Rolls"/>
    <property type="match status" value="1"/>
</dbReference>
<accession>A9BVA8</accession>
<dbReference type="CDD" id="cd00038">
    <property type="entry name" value="CAP_ED"/>
    <property type="match status" value="1"/>
</dbReference>
<dbReference type="GO" id="GO:0003677">
    <property type="term" value="F:DNA binding"/>
    <property type="evidence" value="ECO:0007669"/>
    <property type="project" value="UniProtKB-KW"/>
</dbReference>
<dbReference type="Pfam" id="PF00027">
    <property type="entry name" value="cNMP_binding"/>
    <property type="match status" value="1"/>
</dbReference>
<keyword evidence="2" id="KW-0238">DNA-binding</keyword>
<dbReference type="HOGENOM" id="CLU_075053_1_1_4"/>
<evidence type="ECO:0000256" key="3">
    <source>
        <dbReference type="ARBA" id="ARBA00023163"/>
    </source>
</evidence>
<keyword evidence="3" id="KW-0804">Transcription</keyword>
<name>A9BVA8_DELAS</name>
<evidence type="ECO:0000256" key="2">
    <source>
        <dbReference type="ARBA" id="ARBA00023125"/>
    </source>
</evidence>
<dbReference type="SUPFAM" id="SSF46785">
    <property type="entry name" value="Winged helix' DNA-binding domain"/>
    <property type="match status" value="1"/>
</dbReference>
<protein>
    <submittedName>
        <fullName evidence="6">Transcriptional regulator, Crp/Fnr family</fullName>
    </submittedName>
</protein>
<dbReference type="InterPro" id="IPR018490">
    <property type="entry name" value="cNMP-bd_dom_sf"/>
</dbReference>
<keyword evidence="7" id="KW-1185">Reference proteome</keyword>
<proteinExistence type="predicted"/>
<feature type="domain" description="HTH crp-type" evidence="5">
    <location>
        <begin position="150"/>
        <end position="221"/>
    </location>
</feature>
<evidence type="ECO:0000259" key="5">
    <source>
        <dbReference type="PROSITE" id="PS51063"/>
    </source>
</evidence>
<reference evidence="7" key="2">
    <citation type="submission" date="2007-11" db="EMBL/GenBank/DDBJ databases">
        <title>Complete sequence of Delftia acidovorans DSM 14801 / SPH-1.</title>
        <authorList>
            <person name="Copeland A."/>
            <person name="Lucas S."/>
            <person name="Lapidus A."/>
            <person name="Barry K."/>
            <person name="Glavina del Rio T."/>
            <person name="Dalin E."/>
            <person name="Tice H."/>
            <person name="Pitluck S."/>
            <person name="Lowry S."/>
            <person name="Clum A."/>
            <person name="Schmutz J."/>
            <person name="Larimer F."/>
            <person name="Land M."/>
            <person name="Hauser L."/>
            <person name="Kyrpides N."/>
            <person name="Kim E."/>
            <person name="Schleheck D."/>
            <person name="Richardson P."/>
        </authorList>
    </citation>
    <scope>NUCLEOTIDE SEQUENCE [LARGE SCALE GENOMIC DNA]</scope>
    <source>
        <strain evidence="7">DSM 14801 / SPH-1</strain>
    </source>
</reference>
<dbReference type="GO" id="GO:0005829">
    <property type="term" value="C:cytosol"/>
    <property type="evidence" value="ECO:0007669"/>
    <property type="project" value="TreeGrafter"/>
</dbReference>
<dbReference type="RefSeq" id="WP_012204055.1">
    <property type="nucleotide sequence ID" value="NC_010002.1"/>
</dbReference>
<evidence type="ECO:0000256" key="1">
    <source>
        <dbReference type="ARBA" id="ARBA00023015"/>
    </source>
</evidence>
<dbReference type="InterPro" id="IPR050397">
    <property type="entry name" value="Env_Response_Regulators"/>
</dbReference>
<dbReference type="SMART" id="SM00100">
    <property type="entry name" value="cNMP"/>
    <property type="match status" value="1"/>
</dbReference>
<dbReference type="InterPro" id="IPR014710">
    <property type="entry name" value="RmlC-like_jellyroll"/>
</dbReference>
<dbReference type="InterPro" id="IPR000595">
    <property type="entry name" value="cNMP-bd_dom"/>
</dbReference>
<organism evidence="6 7">
    <name type="scientific">Delftia acidovorans (strain DSM 14801 / SPH-1)</name>
    <dbReference type="NCBI Taxonomy" id="398578"/>
    <lineage>
        <taxon>Bacteria</taxon>
        <taxon>Pseudomonadati</taxon>
        <taxon>Pseudomonadota</taxon>
        <taxon>Betaproteobacteria</taxon>
        <taxon>Burkholderiales</taxon>
        <taxon>Comamonadaceae</taxon>
        <taxon>Delftia</taxon>
    </lineage>
</organism>
<dbReference type="Proteomes" id="UP000000784">
    <property type="component" value="Chromosome"/>
</dbReference>
<evidence type="ECO:0000313" key="7">
    <source>
        <dbReference type="Proteomes" id="UP000000784"/>
    </source>
</evidence>
<keyword evidence="1" id="KW-0805">Transcription regulation</keyword>
<dbReference type="PROSITE" id="PS50042">
    <property type="entry name" value="CNMP_BINDING_3"/>
    <property type="match status" value="1"/>
</dbReference>
<dbReference type="AlphaFoldDB" id="A9BVA8"/>
<dbReference type="PROSITE" id="PS51063">
    <property type="entry name" value="HTH_CRP_2"/>
    <property type="match status" value="1"/>
</dbReference>
<dbReference type="eggNOG" id="COG0664">
    <property type="taxonomic scope" value="Bacteria"/>
</dbReference>
<reference evidence="6 7" key="1">
    <citation type="journal article" date="2004" name="Appl. Environ. Microbiol.">
        <title>Mineralization of individual congeners of linear alkylbenzenesulfonate by defined pairs of heterotrophic bacteria.</title>
        <authorList>
            <person name="Schleheck D."/>
            <person name="Knepper T.P."/>
            <person name="Fischer K."/>
            <person name="Cook A.M."/>
        </authorList>
    </citation>
    <scope>NUCLEOTIDE SEQUENCE [LARGE SCALE GENOMIC DNA]</scope>
    <source>
        <strain evidence="7">DSM 14801 / SPH-1</strain>
    </source>
</reference>
<evidence type="ECO:0000259" key="4">
    <source>
        <dbReference type="PROSITE" id="PS50042"/>
    </source>
</evidence>
<dbReference type="SUPFAM" id="SSF51206">
    <property type="entry name" value="cAMP-binding domain-like"/>
    <property type="match status" value="1"/>
</dbReference>
<gene>
    <name evidence="6" type="ordered locus">Daci_2132</name>
</gene>
<evidence type="ECO:0000313" key="6">
    <source>
        <dbReference type="EMBL" id="ABX34772.1"/>
    </source>
</evidence>
<dbReference type="PANTHER" id="PTHR24567">
    <property type="entry name" value="CRP FAMILY TRANSCRIPTIONAL REGULATORY PROTEIN"/>
    <property type="match status" value="1"/>
</dbReference>